<comment type="caution">
    <text evidence="1">The sequence shown here is derived from an EMBL/GenBank/DDBJ whole genome shotgun (WGS) entry which is preliminary data.</text>
</comment>
<organism evidence="1 2">
    <name type="scientific">Teretinema zuelzerae</name>
    <dbReference type="NCBI Taxonomy" id="156"/>
    <lineage>
        <taxon>Bacteria</taxon>
        <taxon>Pseudomonadati</taxon>
        <taxon>Spirochaetota</taxon>
        <taxon>Spirochaetia</taxon>
        <taxon>Spirochaetales</taxon>
        <taxon>Treponemataceae</taxon>
        <taxon>Teretinema</taxon>
    </lineage>
</organism>
<reference evidence="1" key="1">
    <citation type="submission" date="2021-08" db="EMBL/GenBank/DDBJ databases">
        <title>Comparative analyses of Brucepasteria parasyntrophica and Teretinema zuelzerae.</title>
        <authorList>
            <person name="Song Y."/>
            <person name="Brune A."/>
        </authorList>
    </citation>
    <scope>NUCLEOTIDE SEQUENCE</scope>
    <source>
        <strain evidence="1">DSM 1903</strain>
    </source>
</reference>
<dbReference type="SFLD" id="SFLDG01129">
    <property type="entry name" value="C1.5:_HAD__Beta-PGM__Phosphata"/>
    <property type="match status" value="1"/>
</dbReference>
<dbReference type="RefSeq" id="WP_230756277.1">
    <property type="nucleotide sequence ID" value="NZ_JAINWA010000003.1"/>
</dbReference>
<dbReference type="InterPro" id="IPR036412">
    <property type="entry name" value="HAD-like_sf"/>
</dbReference>
<proteinExistence type="predicted"/>
<keyword evidence="2" id="KW-1185">Reference proteome</keyword>
<dbReference type="PRINTS" id="PR00413">
    <property type="entry name" value="HADHALOGNASE"/>
</dbReference>
<dbReference type="Gene3D" id="1.10.150.240">
    <property type="entry name" value="Putative phosphatase, domain 2"/>
    <property type="match status" value="1"/>
</dbReference>
<dbReference type="InterPro" id="IPR023198">
    <property type="entry name" value="PGP-like_dom2"/>
</dbReference>
<dbReference type="Proteomes" id="UP001198163">
    <property type="component" value="Unassembled WGS sequence"/>
</dbReference>
<dbReference type="EMBL" id="JAINWA010000003">
    <property type="protein sequence ID" value="MCD1655309.1"/>
    <property type="molecule type" value="Genomic_DNA"/>
</dbReference>
<dbReference type="Pfam" id="PF00702">
    <property type="entry name" value="Hydrolase"/>
    <property type="match status" value="1"/>
</dbReference>
<evidence type="ECO:0000313" key="1">
    <source>
        <dbReference type="EMBL" id="MCD1655309.1"/>
    </source>
</evidence>
<dbReference type="InterPro" id="IPR023214">
    <property type="entry name" value="HAD_sf"/>
</dbReference>
<gene>
    <name evidence="1" type="ORF">K7J14_11455</name>
</gene>
<dbReference type="SUPFAM" id="SSF56784">
    <property type="entry name" value="HAD-like"/>
    <property type="match status" value="1"/>
</dbReference>
<protein>
    <submittedName>
        <fullName evidence="1">HAD family phosphatase</fullName>
    </submittedName>
</protein>
<dbReference type="PANTHER" id="PTHR18901">
    <property type="entry name" value="2-DEOXYGLUCOSE-6-PHOSPHATE PHOSPHATASE 2"/>
    <property type="match status" value="1"/>
</dbReference>
<dbReference type="PANTHER" id="PTHR18901:SF38">
    <property type="entry name" value="PSEUDOURIDINE-5'-PHOSPHATASE"/>
    <property type="match status" value="1"/>
</dbReference>
<name>A0AAE3EKZ4_9SPIR</name>
<accession>A0AAE3EKZ4</accession>
<evidence type="ECO:0000313" key="2">
    <source>
        <dbReference type="Proteomes" id="UP001198163"/>
    </source>
</evidence>
<sequence length="218" mass="24099">MIQAAIFDMDGLLFDTERLCTDAWKTVSSERGFSMPDSLFRSCVGLNNRDTRTKVLSTMGGDFPYEEFADQTRTWMRVRMDENGPPEKPGIRALFGYLRDAGVPIGLATSTSEPSARWMIEKAGLESWFSAFAFGSEVATGKPAPDIFLLARDRLGVSDSSACVVFEDSPAGLRAAHAAGMRPVHVPDMVEVSPEIQKLVWKTISSLEEAAHDSFFRY</sequence>
<dbReference type="NCBIfam" id="TIGR01509">
    <property type="entry name" value="HAD-SF-IA-v3"/>
    <property type="match status" value="1"/>
</dbReference>
<dbReference type="SFLD" id="SFLDS00003">
    <property type="entry name" value="Haloacid_Dehalogenase"/>
    <property type="match status" value="1"/>
</dbReference>
<dbReference type="Gene3D" id="3.40.50.1000">
    <property type="entry name" value="HAD superfamily/HAD-like"/>
    <property type="match status" value="1"/>
</dbReference>
<dbReference type="InterPro" id="IPR006439">
    <property type="entry name" value="HAD-SF_hydro_IA"/>
</dbReference>
<dbReference type="AlphaFoldDB" id="A0AAE3EKZ4"/>
<dbReference type="CDD" id="cd07505">
    <property type="entry name" value="HAD_BPGM-like"/>
    <property type="match status" value="1"/>
</dbReference>